<dbReference type="GO" id="GO:0043023">
    <property type="term" value="F:ribosomal large subunit binding"/>
    <property type="evidence" value="ECO:0007669"/>
    <property type="project" value="TreeGrafter"/>
</dbReference>
<feature type="domain" description="Ribosome recycling factor" evidence="7">
    <location>
        <begin position="46"/>
        <end position="205"/>
    </location>
</feature>
<evidence type="ECO:0000256" key="6">
    <source>
        <dbReference type="HAMAP-Rule" id="MF_00040"/>
    </source>
</evidence>
<dbReference type="InterPro" id="IPR023584">
    <property type="entry name" value="Ribosome_recyc_fac_dom"/>
</dbReference>
<dbReference type="Gene3D" id="3.30.1360.40">
    <property type="match status" value="1"/>
</dbReference>
<dbReference type="EMBL" id="FYEW01000002">
    <property type="protein sequence ID" value="SNC75664.1"/>
    <property type="molecule type" value="Genomic_DNA"/>
</dbReference>
<dbReference type="GO" id="GO:0006415">
    <property type="term" value="P:translational termination"/>
    <property type="evidence" value="ECO:0007669"/>
    <property type="project" value="UniProtKB-UniRule"/>
</dbReference>
<comment type="subcellular location">
    <subcellularLocation>
        <location evidence="1 6">Cytoplasm</location>
    </subcellularLocation>
</comment>
<evidence type="ECO:0000256" key="1">
    <source>
        <dbReference type="ARBA" id="ARBA00004496"/>
    </source>
</evidence>
<dbReference type="HAMAP" id="MF_00040">
    <property type="entry name" value="RRF"/>
    <property type="match status" value="1"/>
</dbReference>
<dbReference type="FunFam" id="1.10.132.20:FF:000001">
    <property type="entry name" value="Ribosome-recycling factor"/>
    <property type="match status" value="1"/>
</dbReference>
<organism evidence="8 9">
    <name type="scientific">Hymenobacter gelipurpurascens</name>
    <dbReference type="NCBI Taxonomy" id="89968"/>
    <lineage>
        <taxon>Bacteria</taxon>
        <taxon>Pseudomonadati</taxon>
        <taxon>Bacteroidota</taxon>
        <taxon>Cytophagia</taxon>
        <taxon>Cytophagales</taxon>
        <taxon>Hymenobacteraceae</taxon>
        <taxon>Hymenobacter</taxon>
    </lineage>
</organism>
<keyword evidence="9" id="KW-1185">Reference proteome</keyword>
<dbReference type="NCBIfam" id="TIGR00496">
    <property type="entry name" value="frr"/>
    <property type="match status" value="1"/>
</dbReference>
<dbReference type="GO" id="GO:0005737">
    <property type="term" value="C:cytoplasm"/>
    <property type="evidence" value="ECO:0007669"/>
    <property type="project" value="UniProtKB-SubCell"/>
</dbReference>
<evidence type="ECO:0000256" key="5">
    <source>
        <dbReference type="ARBA" id="ARBA00025050"/>
    </source>
</evidence>
<protein>
    <recommendedName>
        <fullName evidence="6">Ribosome-recycling factor</fullName>
        <shortName evidence="6">RRF</shortName>
    </recommendedName>
    <alternativeName>
        <fullName evidence="6">Ribosome-releasing factor</fullName>
    </alternativeName>
</protein>
<dbReference type="CDD" id="cd00520">
    <property type="entry name" value="RRF"/>
    <property type="match status" value="1"/>
</dbReference>
<reference evidence="9" key="1">
    <citation type="submission" date="2017-06" db="EMBL/GenBank/DDBJ databases">
        <authorList>
            <person name="Varghese N."/>
            <person name="Submissions S."/>
        </authorList>
    </citation>
    <scope>NUCLEOTIDE SEQUENCE [LARGE SCALE GENOMIC DNA]</scope>
    <source>
        <strain evidence="9">DSM 11116</strain>
    </source>
</reference>
<dbReference type="InterPro" id="IPR002661">
    <property type="entry name" value="Ribosome_recyc_fac"/>
</dbReference>
<evidence type="ECO:0000259" key="7">
    <source>
        <dbReference type="Pfam" id="PF01765"/>
    </source>
</evidence>
<keyword evidence="4 6" id="KW-0648">Protein biosynthesis</keyword>
<comment type="function">
    <text evidence="5 6">Responsible for the release of ribosomes from messenger RNA at the termination of protein biosynthesis. May increase the efficiency of translation by recycling ribosomes from one round of translation to another.</text>
</comment>
<accession>A0A212UC89</accession>
<keyword evidence="3 6" id="KW-0963">Cytoplasm</keyword>
<evidence type="ECO:0000256" key="2">
    <source>
        <dbReference type="ARBA" id="ARBA00005912"/>
    </source>
</evidence>
<comment type="similarity">
    <text evidence="2 6">Belongs to the RRF family.</text>
</comment>
<gene>
    <name evidence="6" type="primary">frr</name>
    <name evidence="8" type="ORF">SAMN06265337_2991</name>
</gene>
<evidence type="ECO:0000313" key="9">
    <source>
        <dbReference type="Proteomes" id="UP000198131"/>
    </source>
</evidence>
<name>A0A212UC89_9BACT</name>
<proteinExistence type="inferred from homology"/>
<dbReference type="FunFam" id="3.30.1360.40:FF:000001">
    <property type="entry name" value="Ribosome-recycling factor"/>
    <property type="match status" value="1"/>
</dbReference>
<dbReference type="SUPFAM" id="SSF55194">
    <property type="entry name" value="Ribosome recycling factor, RRF"/>
    <property type="match status" value="1"/>
</dbReference>
<dbReference type="InterPro" id="IPR036191">
    <property type="entry name" value="RRF_sf"/>
</dbReference>
<evidence type="ECO:0000256" key="3">
    <source>
        <dbReference type="ARBA" id="ARBA00022490"/>
    </source>
</evidence>
<evidence type="ECO:0000256" key="4">
    <source>
        <dbReference type="ARBA" id="ARBA00022917"/>
    </source>
</evidence>
<sequence length="207" mass="22996">MISLSYQAFNTQLSTLNLSEVDEEIKFYLDEAEESMGKALQHTGVELTRIRAGKASPAMLDSLRVDYYGTPTPVAQVANVSAPDARTLFIKPWEKNMISEIAKAIKNSDLGLNPQSDAEGVRLNIPAMTEERRRELVKQAKVESEGGKVRIRGIRKDVNEALRKLLKEGASEDAIKDAEAKVQKATDSYIIKVDDLLSKKESEIMTI</sequence>
<evidence type="ECO:0000313" key="8">
    <source>
        <dbReference type="EMBL" id="SNC75664.1"/>
    </source>
</evidence>
<dbReference type="Pfam" id="PF01765">
    <property type="entry name" value="RRF"/>
    <property type="match status" value="1"/>
</dbReference>
<dbReference type="PANTHER" id="PTHR20982:SF3">
    <property type="entry name" value="MITOCHONDRIAL RIBOSOME RECYCLING FACTOR PSEUDO 1"/>
    <property type="match status" value="1"/>
</dbReference>
<dbReference type="AlphaFoldDB" id="A0A212UC89"/>
<dbReference type="Proteomes" id="UP000198131">
    <property type="component" value="Unassembled WGS sequence"/>
</dbReference>
<dbReference type="PANTHER" id="PTHR20982">
    <property type="entry name" value="RIBOSOME RECYCLING FACTOR"/>
    <property type="match status" value="1"/>
</dbReference>
<dbReference type="Gene3D" id="1.10.132.20">
    <property type="entry name" value="Ribosome-recycling factor"/>
    <property type="match status" value="1"/>
</dbReference>